<feature type="transmembrane region" description="Helical" evidence="6">
    <location>
        <begin position="145"/>
        <end position="165"/>
    </location>
</feature>
<dbReference type="EMBL" id="BMOK01000007">
    <property type="protein sequence ID" value="GGL55090.1"/>
    <property type="molecule type" value="Genomic_DNA"/>
</dbReference>
<dbReference type="PANTHER" id="PTHR43255:SF1">
    <property type="entry name" value="IRON-SULFUR-BINDING OXIDOREDUCTASE FADF-RELATED"/>
    <property type="match status" value="1"/>
</dbReference>
<feature type="transmembrane region" description="Helical" evidence="6">
    <location>
        <begin position="171"/>
        <end position="188"/>
    </location>
</feature>
<evidence type="ECO:0000313" key="8">
    <source>
        <dbReference type="EMBL" id="GGL55090.1"/>
    </source>
</evidence>
<dbReference type="AlphaFoldDB" id="A0A917S533"/>
<keyword evidence="9" id="KW-1185">Reference proteome</keyword>
<keyword evidence="5" id="KW-0411">Iron-sulfur</keyword>
<feature type="transmembrane region" description="Helical" evidence="6">
    <location>
        <begin position="6"/>
        <end position="26"/>
    </location>
</feature>
<keyword evidence="4" id="KW-0408">Iron</keyword>
<evidence type="ECO:0000256" key="3">
    <source>
        <dbReference type="ARBA" id="ARBA00023002"/>
    </source>
</evidence>
<dbReference type="InterPro" id="IPR004017">
    <property type="entry name" value="Cys_rich_dom"/>
</dbReference>
<accession>A0A917S533</accession>
<evidence type="ECO:0000256" key="5">
    <source>
        <dbReference type="ARBA" id="ARBA00023014"/>
    </source>
</evidence>
<evidence type="ECO:0000259" key="7">
    <source>
        <dbReference type="PROSITE" id="PS51379"/>
    </source>
</evidence>
<dbReference type="InterPro" id="IPR009051">
    <property type="entry name" value="Helical_ferredxn"/>
</dbReference>
<dbReference type="Gene3D" id="1.10.1060.10">
    <property type="entry name" value="Alpha-helical ferredoxin"/>
    <property type="match status" value="2"/>
</dbReference>
<dbReference type="GO" id="GO:0051539">
    <property type="term" value="F:4 iron, 4 sulfur cluster binding"/>
    <property type="evidence" value="ECO:0007669"/>
    <property type="project" value="UniProtKB-KW"/>
</dbReference>
<dbReference type="SUPFAM" id="SSF46548">
    <property type="entry name" value="alpha-helical ferredoxin"/>
    <property type="match status" value="1"/>
</dbReference>
<keyword evidence="3" id="KW-0560">Oxidoreductase</keyword>
<evidence type="ECO:0000256" key="6">
    <source>
        <dbReference type="SAM" id="Phobius"/>
    </source>
</evidence>
<dbReference type="GO" id="GO:0016491">
    <property type="term" value="F:oxidoreductase activity"/>
    <property type="evidence" value="ECO:0007669"/>
    <property type="project" value="UniProtKB-KW"/>
</dbReference>
<evidence type="ECO:0000256" key="1">
    <source>
        <dbReference type="ARBA" id="ARBA00022485"/>
    </source>
</evidence>
<comment type="caution">
    <text evidence="8">The sequence shown here is derived from an EMBL/GenBank/DDBJ whole genome shotgun (WGS) entry which is preliminary data.</text>
</comment>
<dbReference type="InterPro" id="IPR017896">
    <property type="entry name" value="4Fe4S_Fe-S-bd"/>
</dbReference>
<dbReference type="Gene3D" id="1.20.950.20">
    <property type="entry name" value="Transmembrane di-heme cytochromes, Chain C"/>
    <property type="match status" value="1"/>
</dbReference>
<feature type="transmembrane region" description="Helical" evidence="6">
    <location>
        <begin position="69"/>
        <end position="93"/>
    </location>
</feature>
<dbReference type="PANTHER" id="PTHR43255">
    <property type="entry name" value="IRON-SULFUR-BINDING OXIDOREDUCTASE FADF-RELATED-RELATED"/>
    <property type="match status" value="1"/>
</dbReference>
<name>A0A917S533_9BACL</name>
<dbReference type="InterPro" id="IPR017900">
    <property type="entry name" value="4Fe4S_Fe_S_CS"/>
</dbReference>
<keyword evidence="1" id="KW-0004">4Fe-4S</keyword>
<feature type="domain" description="4Fe-4S ferredoxin-type" evidence="7">
    <location>
        <begin position="264"/>
        <end position="294"/>
    </location>
</feature>
<keyword evidence="6" id="KW-0812">Transmembrane</keyword>
<dbReference type="InterPro" id="IPR051460">
    <property type="entry name" value="HdrC_iron-sulfur_subunit"/>
</dbReference>
<feature type="transmembrane region" description="Helical" evidence="6">
    <location>
        <begin position="195"/>
        <end position="215"/>
    </location>
</feature>
<dbReference type="Pfam" id="PF02754">
    <property type="entry name" value="CCG"/>
    <property type="match status" value="2"/>
</dbReference>
<feature type="domain" description="4Fe-4S ferredoxin-type" evidence="7">
    <location>
        <begin position="408"/>
        <end position="438"/>
    </location>
</feature>
<proteinExistence type="predicted"/>
<dbReference type="GO" id="GO:0005886">
    <property type="term" value="C:plasma membrane"/>
    <property type="evidence" value="ECO:0007669"/>
    <property type="project" value="TreeGrafter"/>
</dbReference>
<evidence type="ECO:0000256" key="4">
    <source>
        <dbReference type="ARBA" id="ARBA00023004"/>
    </source>
</evidence>
<feature type="transmembrane region" description="Helical" evidence="6">
    <location>
        <begin position="105"/>
        <end position="125"/>
    </location>
</feature>
<protein>
    <recommendedName>
        <fullName evidence="7">4Fe-4S ferredoxin-type domain-containing protein</fullName>
    </recommendedName>
</protein>
<dbReference type="RefSeq" id="WP_188802868.1">
    <property type="nucleotide sequence ID" value="NZ_BMOK01000007.1"/>
</dbReference>
<dbReference type="PROSITE" id="PS51379">
    <property type="entry name" value="4FE4S_FER_2"/>
    <property type="match status" value="2"/>
</dbReference>
<reference evidence="8" key="2">
    <citation type="submission" date="2020-09" db="EMBL/GenBank/DDBJ databases">
        <authorList>
            <person name="Sun Q."/>
            <person name="Ohkuma M."/>
        </authorList>
    </citation>
    <scope>NUCLEOTIDE SEQUENCE</scope>
    <source>
        <strain evidence="8">JCM 15325</strain>
    </source>
</reference>
<evidence type="ECO:0000313" key="9">
    <source>
        <dbReference type="Proteomes" id="UP000654670"/>
    </source>
</evidence>
<keyword evidence="2" id="KW-0479">Metal-binding</keyword>
<evidence type="ECO:0000256" key="2">
    <source>
        <dbReference type="ARBA" id="ARBA00022723"/>
    </source>
</evidence>
<dbReference type="GO" id="GO:0046872">
    <property type="term" value="F:metal ion binding"/>
    <property type="evidence" value="ECO:0007669"/>
    <property type="project" value="UniProtKB-KW"/>
</dbReference>
<gene>
    <name evidence="8" type="ORF">GCM10007968_18940</name>
</gene>
<dbReference type="SUPFAM" id="SSF103501">
    <property type="entry name" value="Respiratory nitrate reductase 1 gamma chain"/>
    <property type="match status" value="1"/>
</dbReference>
<keyword evidence="6" id="KW-1133">Transmembrane helix</keyword>
<dbReference type="PROSITE" id="PS00198">
    <property type="entry name" value="4FE4S_FER_1"/>
    <property type="match status" value="1"/>
</dbReference>
<organism evidence="8 9">
    <name type="scientific">Sporolactobacillus putidus</name>
    <dbReference type="NCBI Taxonomy" id="492735"/>
    <lineage>
        <taxon>Bacteria</taxon>
        <taxon>Bacillati</taxon>
        <taxon>Bacillota</taxon>
        <taxon>Bacilli</taxon>
        <taxon>Bacillales</taxon>
        <taxon>Sporolactobacillaceae</taxon>
        <taxon>Sporolactobacillus</taxon>
    </lineage>
</organism>
<dbReference type="InterPro" id="IPR036197">
    <property type="entry name" value="NarG-like_sf"/>
</dbReference>
<sequence length="738" mass="83380">MWQLIQFLLFLLVAGCGIYLTVKVIYHRYSYIKLGKTAVLRKNLKERTMALLSQVFGQKKLLKDRKSGIMHVVMFYGFIILQFGALDIILRGLTGRHLPIPGFRYFQFLQELTVFLVLIAAAYAFYRRYGEKLKRLKRGWKPSLVIFFIFFLMLAVLFTLGFDHVRMGEEASPYAPISSLIVLAFSGIPENSAAVLYYAAWWAHLLILLSFALYIPQSKHFHLITAPINIFLHRTDPAGKLRSIDLDDEEAESFGVGRIEDFERTQLLDLYACVECGRCTNMCPAAATGKVLSPMHLITKMRDHLTEKGSAVTSKSPWIPNLDAGIGAHVLRSKPDPNGTWPMAKMSEEAAAQATPGTGGVSEPVSDTDPAGFLHRPVTDIEPTITWHKFSWGKTTDKDIKDVNLIGDVITEDEIWSCTTCRNCEDQCPVGNEHVDKIIDLRRYLVLTEGKVPQEGQRAMQNIERQGNPWGMSRNDRSKWMEGLRVPTVRENPDFDYLFFIGSMGSYDNRSIKVTRSFVRLLNEAGVNFAVLGNEEKGSGDTPRRLGNEFLFQQLCKENIAVFEKYHVRKIVTACPHTFNAFKNEYPEFGLKAEVLHHTQLLEQLVMEGRLKPRHFVKERITYHDSCYLGRYNGVFDSPRNILRAIPGAELVEMKRSRENAMCCGAGGGRMWMEEGAGKRVNLARTEQALEVRPTVISSACPYCLTMLSDGTKMKGVEESVKTKDIAELLAESVFGPV</sequence>
<dbReference type="Proteomes" id="UP000654670">
    <property type="component" value="Unassembled WGS sequence"/>
</dbReference>
<reference evidence="8" key="1">
    <citation type="journal article" date="2014" name="Int. J. Syst. Evol. Microbiol.">
        <title>Complete genome sequence of Corynebacterium casei LMG S-19264T (=DSM 44701T), isolated from a smear-ripened cheese.</title>
        <authorList>
            <consortium name="US DOE Joint Genome Institute (JGI-PGF)"/>
            <person name="Walter F."/>
            <person name="Albersmeier A."/>
            <person name="Kalinowski J."/>
            <person name="Ruckert C."/>
        </authorList>
    </citation>
    <scope>NUCLEOTIDE SEQUENCE</scope>
    <source>
        <strain evidence="8">JCM 15325</strain>
    </source>
</reference>
<keyword evidence="6" id="KW-0472">Membrane</keyword>